<dbReference type="InterPro" id="IPR055222">
    <property type="entry name" value="PRISE-like_Rossmann-fold"/>
</dbReference>
<dbReference type="EMBL" id="JACXYY010000003">
    <property type="protein sequence ID" value="MBD3914698.1"/>
    <property type="molecule type" value="Genomic_DNA"/>
</dbReference>
<evidence type="ECO:0000259" key="2">
    <source>
        <dbReference type="Pfam" id="PF22917"/>
    </source>
</evidence>
<evidence type="ECO:0000313" key="3">
    <source>
        <dbReference type="EMBL" id="MBD3914698.1"/>
    </source>
</evidence>
<comment type="caution">
    <text evidence="3">The sequence shown here is derived from an EMBL/GenBank/DDBJ whole genome shotgun (WGS) entry which is preliminary data.</text>
</comment>
<feature type="compositionally biased region" description="Low complexity" evidence="1">
    <location>
        <begin position="1"/>
        <end position="18"/>
    </location>
</feature>
<dbReference type="Pfam" id="PF22917">
    <property type="entry name" value="PRISE"/>
    <property type="match status" value="1"/>
</dbReference>
<name>A0ABR8MF22_9ACTN</name>
<dbReference type="Gene3D" id="3.40.50.720">
    <property type="entry name" value="NAD(P)-binding Rossmann-like Domain"/>
    <property type="match status" value="1"/>
</dbReference>
<sequence>MSQSSSPSATSSTSSTSSDAPGRALVVGATGIVGQAVARRLVEEGWETHGLSRSGGTPHPEVRPVRADLGDAAGLAEALADVAPDFVAITAWTRMETEAENIRVNGGAVHDLLAALSPAGSLTHVALMTGLKHYLGPFEAYGKGEMPDTPFHEEEDRLPYPNFYYAQEDELVAASERDGFTWSVHRSHTVLGFATGNAMNMVATLCAYASLCRAQGMPFVFPGSEQQWNGLTDVTDADLLAEQMLWAARTPAGRDEAFNTANGDVFRWRWLWPQLAAWFDLEWEGYVDTPRPLEQSMTGMEPVWRDLAAAHDLVEPDLARVASWWHSDADLGREMEVVTDMNKSRTAGFSATRDTRAALLSYAQLYREARIIP</sequence>
<dbReference type="CDD" id="cd08948">
    <property type="entry name" value="5beta-POR_like_SDR_a"/>
    <property type="match status" value="1"/>
</dbReference>
<dbReference type="Proteomes" id="UP000649289">
    <property type="component" value="Unassembled WGS sequence"/>
</dbReference>
<dbReference type="SUPFAM" id="SSF51735">
    <property type="entry name" value="NAD(P)-binding Rossmann-fold domains"/>
    <property type="match status" value="1"/>
</dbReference>
<proteinExistence type="predicted"/>
<keyword evidence="4" id="KW-1185">Reference proteome</keyword>
<dbReference type="PANTHER" id="PTHR32487:SF0">
    <property type="entry name" value="3-OXO-DELTA(4,5)-STEROID 5-BETA-REDUCTASE"/>
    <property type="match status" value="1"/>
</dbReference>
<feature type="domain" description="PRISE-like Rossmann-fold" evidence="2">
    <location>
        <begin position="114"/>
        <end position="283"/>
    </location>
</feature>
<evidence type="ECO:0000256" key="1">
    <source>
        <dbReference type="SAM" id="MobiDB-lite"/>
    </source>
</evidence>
<dbReference type="PANTHER" id="PTHR32487">
    <property type="entry name" value="3-OXO-DELTA(4,5)-STEROID 5-BETA-REDUCTASE"/>
    <property type="match status" value="1"/>
</dbReference>
<reference evidence="3 4" key="1">
    <citation type="submission" date="2020-09" db="EMBL/GenBank/DDBJ databases">
        <title>novel species in genus Nocardioides.</title>
        <authorList>
            <person name="Zhang G."/>
        </authorList>
    </citation>
    <scope>NUCLEOTIDE SEQUENCE [LARGE SCALE GENOMIC DNA]</scope>
    <source>
        <strain evidence="3 4">19197</strain>
    </source>
</reference>
<gene>
    <name evidence="3" type="ORF">IEZ25_08745</name>
</gene>
<organism evidence="3 4">
    <name type="scientific">Nocardioides hwasunensis</name>
    <dbReference type="NCBI Taxonomy" id="397258"/>
    <lineage>
        <taxon>Bacteria</taxon>
        <taxon>Bacillati</taxon>
        <taxon>Actinomycetota</taxon>
        <taxon>Actinomycetes</taxon>
        <taxon>Propionibacteriales</taxon>
        <taxon>Nocardioidaceae</taxon>
        <taxon>Nocardioides</taxon>
    </lineage>
</organism>
<evidence type="ECO:0000313" key="4">
    <source>
        <dbReference type="Proteomes" id="UP000649289"/>
    </source>
</evidence>
<dbReference type="InterPro" id="IPR036291">
    <property type="entry name" value="NAD(P)-bd_dom_sf"/>
</dbReference>
<feature type="region of interest" description="Disordered" evidence="1">
    <location>
        <begin position="1"/>
        <end position="22"/>
    </location>
</feature>
<accession>A0ABR8MF22</accession>
<protein>
    <submittedName>
        <fullName evidence="3">SDR family oxidoreductase</fullName>
    </submittedName>
</protein>